<evidence type="ECO:0000256" key="3">
    <source>
        <dbReference type="ARBA" id="ARBA00022792"/>
    </source>
</evidence>
<reference evidence="8 9" key="1">
    <citation type="submission" date="2024-03" db="EMBL/GenBank/DDBJ databases">
        <title>Genome-scale model development and genomic sequencing of the oleaginous clade Lipomyces.</title>
        <authorList>
            <consortium name="Lawrence Berkeley National Laboratory"/>
            <person name="Czajka J.J."/>
            <person name="Han Y."/>
            <person name="Kim J."/>
            <person name="Mondo S.J."/>
            <person name="Hofstad B.A."/>
            <person name="Robles A."/>
            <person name="Haridas S."/>
            <person name="Riley R."/>
            <person name="LaButti K."/>
            <person name="Pangilinan J."/>
            <person name="Andreopoulos W."/>
            <person name="Lipzen A."/>
            <person name="Yan J."/>
            <person name="Wang M."/>
            <person name="Ng V."/>
            <person name="Grigoriev I.V."/>
            <person name="Spatafora J.W."/>
            <person name="Magnuson J.K."/>
            <person name="Baker S.E."/>
            <person name="Pomraning K.R."/>
        </authorList>
    </citation>
    <scope>NUCLEOTIDE SEQUENCE [LARGE SCALE GENOMIC DNA]</scope>
    <source>
        <strain evidence="8 9">Phaff 52-87</strain>
    </source>
</reference>
<dbReference type="PANTHER" id="PTHR28264:SF1">
    <property type="entry name" value="CYTOCHROME C OXIDASE SUBUNIT 6C"/>
    <property type="match status" value="1"/>
</dbReference>
<evidence type="ECO:0008006" key="10">
    <source>
        <dbReference type="Google" id="ProtNLM"/>
    </source>
</evidence>
<dbReference type="GeneID" id="90036845"/>
<dbReference type="EMBL" id="JBBJBU010000001">
    <property type="protein sequence ID" value="KAK7207172.1"/>
    <property type="molecule type" value="Genomic_DNA"/>
</dbReference>
<comment type="subcellular location">
    <subcellularLocation>
        <location evidence="1">Mitochondrion inner membrane</location>
    </subcellularLocation>
</comment>
<gene>
    <name evidence="8" type="ORF">BZA70DRAFT_270654</name>
</gene>
<evidence type="ECO:0000256" key="5">
    <source>
        <dbReference type="ARBA" id="ARBA00023128"/>
    </source>
</evidence>
<proteinExistence type="predicted"/>
<evidence type="ECO:0000313" key="8">
    <source>
        <dbReference type="EMBL" id="KAK7207172.1"/>
    </source>
</evidence>
<dbReference type="Proteomes" id="UP001498771">
    <property type="component" value="Unassembled WGS sequence"/>
</dbReference>
<sequence>MAIPPITGMLKRAVIRDITIALSLGFVGGSYYWNHMNLPYIQRREEGQRKLEAIQSSPYPELHFTKEQLERQAALFKFPE</sequence>
<dbReference type="CDD" id="cd22888">
    <property type="entry name" value="CcO_VIIa_fungal"/>
    <property type="match status" value="1"/>
</dbReference>
<keyword evidence="2 7" id="KW-0812">Transmembrane</keyword>
<dbReference type="PANTHER" id="PTHR28264">
    <property type="entry name" value="CYTOCHROME C OXIDASE SUBUNIT 7A"/>
    <property type="match status" value="1"/>
</dbReference>
<dbReference type="RefSeq" id="XP_064770205.1">
    <property type="nucleotide sequence ID" value="XM_064911333.1"/>
</dbReference>
<keyword evidence="6 7" id="KW-0472">Membrane</keyword>
<protein>
    <recommendedName>
        <fullName evidence="10">Cytochrome c oxidase polypeptide VIIA</fullName>
    </recommendedName>
</protein>
<evidence type="ECO:0000256" key="4">
    <source>
        <dbReference type="ARBA" id="ARBA00022989"/>
    </source>
</evidence>
<evidence type="ECO:0000256" key="7">
    <source>
        <dbReference type="SAM" id="Phobius"/>
    </source>
</evidence>
<accession>A0ABR1FBD9</accession>
<keyword evidence="5" id="KW-0496">Mitochondrion</keyword>
<keyword evidence="9" id="KW-1185">Reference proteome</keyword>
<evidence type="ECO:0000256" key="1">
    <source>
        <dbReference type="ARBA" id="ARBA00004273"/>
    </source>
</evidence>
<name>A0ABR1FBD9_9ASCO</name>
<evidence type="ECO:0000256" key="6">
    <source>
        <dbReference type="ARBA" id="ARBA00023136"/>
    </source>
</evidence>
<evidence type="ECO:0000313" key="9">
    <source>
        <dbReference type="Proteomes" id="UP001498771"/>
    </source>
</evidence>
<organism evidence="8 9">
    <name type="scientific">Myxozyma melibiosi</name>
    <dbReference type="NCBI Taxonomy" id="54550"/>
    <lineage>
        <taxon>Eukaryota</taxon>
        <taxon>Fungi</taxon>
        <taxon>Dikarya</taxon>
        <taxon>Ascomycota</taxon>
        <taxon>Saccharomycotina</taxon>
        <taxon>Lipomycetes</taxon>
        <taxon>Lipomycetales</taxon>
        <taxon>Lipomycetaceae</taxon>
        <taxon>Myxozyma</taxon>
    </lineage>
</organism>
<feature type="transmembrane region" description="Helical" evidence="7">
    <location>
        <begin position="14"/>
        <end position="34"/>
    </location>
</feature>
<keyword evidence="3" id="KW-0999">Mitochondrion inner membrane</keyword>
<evidence type="ECO:0000256" key="2">
    <source>
        <dbReference type="ARBA" id="ARBA00022692"/>
    </source>
</evidence>
<comment type="caution">
    <text evidence="8">The sequence shown here is derived from an EMBL/GenBank/DDBJ whole genome shotgun (WGS) entry which is preliminary data.</text>
</comment>
<keyword evidence="4 7" id="KW-1133">Transmembrane helix</keyword>